<feature type="domain" description="Protein CR006 P-loop" evidence="2">
    <location>
        <begin position="12"/>
        <end position="736"/>
    </location>
</feature>
<evidence type="ECO:0000313" key="4">
    <source>
        <dbReference type="Proteomes" id="UP000278351"/>
    </source>
</evidence>
<dbReference type="SUPFAM" id="SSF52540">
    <property type="entry name" value="P-loop containing nucleoside triphosphate hydrolases"/>
    <property type="match status" value="1"/>
</dbReference>
<comment type="caution">
    <text evidence="3">The sequence shown here is derived from an EMBL/GenBank/DDBJ whole genome shotgun (WGS) entry which is preliminary data.</text>
</comment>
<name>A0A3N4PGY1_9BACT</name>
<sequence length="763" mass="88283">MIKCVNKIHDFCIFQNFTKSSLLSDFSKYNLFYGWNGSGKSTFSRLLQYVEKKSIPDEHLDAKFEIELVDKQKLINGPSFSNNSLKLNVFNKYFVAENINFEEQGAKSILLVSKERIEEKAKLKDLNLEKKNLVDRLLNAENKVREGRKTNEKFLSDIARGIKNSFKVIDTKDTYYFNYDRTKLSALIDLHRQRINATSVLTDAELSKVIMAVKPEVKEIVPLNFELPSIEKLVEFEARLNAVVQTNIVANQIEQLVKDEQLNKWVEEGLKLHAKKENGVCAFCGNSLSKERINTLNEHFSADYVSLKTKVTDGLNFIENIKQGFHFSVPLEDHLYDEYKEEYKGVIGELKKALEEVDSKLKYWSDTMSIKLGNPFEILSLETNNTTSVLATFNNSVNKLILVLKSCNSKTENYSKILKESQQKLELHYVSEALSNNEYFNSLNEIEKFDRESIETRQKLDLANKEILELEKVLVNAVMGAEQFNENLFKFLGRNDILLEYLPDQGGYRIIRSGKKELAKHLSEGERTAIAFVYFISKLQEKEPTDLQESIIVLDDPISSFDSNHLFNAAHFIKEEFLSEKDLPSKIGQLFILTHNFNFFSLINEWFEVKDLKKVYCLKNINYNDSRAAIIEDAEYVLKQFGSEYHFIFSEIKKYNESNDKSYYHTHTIANLCRQLLESFLTFKFGRKKLDKCFDEIVGFSEIAKVRKFVNHYSHRADHGASIRGYNDNLFGETEKLVPVVLDLVKHVDSLHYNSMLARINGN</sequence>
<dbReference type="EMBL" id="RPDH01000003">
    <property type="protein sequence ID" value="RPE05799.1"/>
    <property type="molecule type" value="Genomic_DNA"/>
</dbReference>
<keyword evidence="4" id="KW-1185">Reference proteome</keyword>
<reference evidence="3 4" key="1">
    <citation type="submission" date="2018-11" db="EMBL/GenBank/DDBJ databases">
        <title>Chitinophaga lutea sp.nov., isolate from arsenic contaminated soil.</title>
        <authorList>
            <person name="Zong Y."/>
        </authorList>
    </citation>
    <scope>NUCLEOTIDE SEQUENCE [LARGE SCALE GENOMIC DNA]</scope>
    <source>
        <strain evidence="3 4">ZY74</strain>
    </source>
</reference>
<dbReference type="Proteomes" id="UP000278351">
    <property type="component" value="Unassembled WGS sequence"/>
</dbReference>
<dbReference type="InterPro" id="IPR027417">
    <property type="entry name" value="P-loop_NTPase"/>
</dbReference>
<organism evidence="3 4">
    <name type="scientific">Chitinophaga lutea</name>
    <dbReference type="NCBI Taxonomy" id="2488634"/>
    <lineage>
        <taxon>Bacteria</taxon>
        <taxon>Pseudomonadati</taxon>
        <taxon>Bacteroidota</taxon>
        <taxon>Chitinophagia</taxon>
        <taxon>Chitinophagales</taxon>
        <taxon>Chitinophagaceae</taxon>
        <taxon>Chitinophaga</taxon>
    </lineage>
</organism>
<dbReference type="Pfam" id="PF13166">
    <property type="entry name" value="AAA_13"/>
    <property type="match status" value="1"/>
</dbReference>
<proteinExistence type="predicted"/>
<dbReference type="AlphaFoldDB" id="A0A3N4PGY1"/>
<accession>A0A3N4PGY1</accession>
<gene>
    <name evidence="3" type="ORF">EGT74_25895</name>
</gene>
<evidence type="ECO:0000313" key="3">
    <source>
        <dbReference type="EMBL" id="RPE05799.1"/>
    </source>
</evidence>
<evidence type="ECO:0000256" key="1">
    <source>
        <dbReference type="SAM" id="Coils"/>
    </source>
</evidence>
<feature type="coiled-coil region" evidence="1">
    <location>
        <begin position="116"/>
        <end position="150"/>
    </location>
</feature>
<dbReference type="RefSeq" id="WP_123849452.1">
    <property type="nucleotide sequence ID" value="NZ_RPDH01000003.1"/>
</dbReference>
<dbReference type="InterPro" id="IPR026866">
    <property type="entry name" value="CR006_AAA"/>
</dbReference>
<keyword evidence="1" id="KW-0175">Coiled coil</keyword>
<protein>
    <recommendedName>
        <fullName evidence="2">Protein CR006 P-loop domain-containing protein</fullName>
    </recommendedName>
</protein>
<dbReference type="Gene3D" id="3.40.50.300">
    <property type="entry name" value="P-loop containing nucleotide triphosphate hydrolases"/>
    <property type="match status" value="1"/>
</dbReference>
<evidence type="ECO:0000259" key="2">
    <source>
        <dbReference type="Pfam" id="PF13166"/>
    </source>
</evidence>